<proteinExistence type="predicted"/>
<dbReference type="AlphaFoldDB" id="A0A4U8V234"/>
<accession>A0A4U8V234</accession>
<evidence type="ECO:0000313" key="2">
    <source>
        <dbReference type="Proteomes" id="UP000298663"/>
    </source>
</evidence>
<gene>
    <name evidence="1" type="ORF">L596_005950</name>
</gene>
<dbReference type="EMBL" id="CM016762">
    <property type="protein sequence ID" value="TMS39425.1"/>
    <property type="molecule type" value="Genomic_DNA"/>
</dbReference>
<reference evidence="1 2" key="2">
    <citation type="journal article" date="2019" name="G3 (Bethesda)">
        <title>Hybrid Assembly of the Genome of the Entomopathogenic Nematode Steinernema carpocapsae Identifies the X-Chromosome.</title>
        <authorList>
            <person name="Serra L."/>
            <person name="Macchietto M."/>
            <person name="Macias-Munoz A."/>
            <person name="McGill C.J."/>
            <person name="Rodriguez I.M."/>
            <person name="Rodriguez B."/>
            <person name="Murad R."/>
            <person name="Mortazavi A."/>
        </authorList>
    </citation>
    <scope>NUCLEOTIDE SEQUENCE [LARGE SCALE GENOMIC DNA]</scope>
    <source>
        <strain evidence="1 2">ALL</strain>
    </source>
</reference>
<name>A0A4U8V234_STECR</name>
<dbReference type="EMBL" id="AZBU02000001">
    <property type="protein sequence ID" value="TMS39425.1"/>
    <property type="molecule type" value="Genomic_DNA"/>
</dbReference>
<dbReference type="Proteomes" id="UP000298663">
    <property type="component" value="Chromosome X"/>
</dbReference>
<sequence>MHTLPVQQAQVQRGIRVNYLQLISTVYVVDKKGPLSPQIESSRKLGRLLRKLFMMENDKDFVGWLRVRPQNGMNDSNERITVLDDVSDQSEDSIDSDVTNWWSFTISNVNIDNFHSYQLPLVQPGESQVRVCSKKKDTEFRFLFPSFLDQLNPKWHYLQRAFFGVFQPAPLDLNQLSIG</sequence>
<organism evidence="1 2">
    <name type="scientific">Steinernema carpocapsae</name>
    <name type="common">Entomopathogenic nematode</name>
    <dbReference type="NCBI Taxonomy" id="34508"/>
    <lineage>
        <taxon>Eukaryota</taxon>
        <taxon>Metazoa</taxon>
        <taxon>Ecdysozoa</taxon>
        <taxon>Nematoda</taxon>
        <taxon>Chromadorea</taxon>
        <taxon>Rhabditida</taxon>
        <taxon>Tylenchina</taxon>
        <taxon>Panagrolaimomorpha</taxon>
        <taxon>Strongyloidoidea</taxon>
        <taxon>Steinernematidae</taxon>
        <taxon>Steinernema</taxon>
    </lineage>
</organism>
<evidence type="ECO:0000313" key="1">
    <source>
        <dbReference type="EMBL" id="TMS39425.1"/>
    </source>
</evidence>
<keyword evidence="2" id="KW-1185">Reference proteome</keyword>
<protein>
    <submittedName>
        <fullName evidence="1">Uncharacterized protein</fullName>
    </submittedName>
</protein>
<reference evidence="1 2" key="1">
    <citation type="journal article" date="2015" name="Genome Biol.">
        <title>Comparative genomics of Steinernema reveals deeply conserved gene regulatory networks.</title>
        <authorList>
            <person name="Dillman A.R."/>
            <person name="Macchietto M."/>
            <person name="Porter C.F."/>
            <person name="Rogers A."/>
            <person name="Williams B."/>
            <person name="Antoshechkin I."/>
            <person name="Lee M.M."/>
            <person name="Goodwin Z."/>
            <person name="Lu X."/>
            <person name="Lewis E.E."/>
            <person name="Goodrich-Blair H."/>
            <person name="Stock S.P."/>
            <person name="Adams B.J."/>
            <person name="Sternberg P.W."/>
            <person name="Mortazavi A."/>
        </authorList>
    </citation>
    <scope>NUCLEOTIDE SEQUENCE [LARGE SCALE GENOMIC DNA]</scope>
    <source>
        <strain evidence="1 2">ALL</strain>
    </source>
</reference>
<comment type="caution">
    <text evidence="1">The sequence shown here is derived from an EMBL/GenBank/DDBJ whole genome shotgun (WGS) entry which is preliminary data.</text>
</comment>